<dbReference type="GO" id="GO:0031267">
    <property type="term" value="F:small GTPase binding"/>
    <property type="evidence" value="ECO:0007669"/>
    <property type="project" value="InterPro"/>
</dbReference>
<dbReference type="Pfam" id="PF05994">
    <property type="entry name" value="FragX_IP"/>
    <property type="match status" value="1"/>
</dbReference>
<dbReference type="AlphaFoldDB" id="F1KU42"/>
<name>F1KU42_ASCSU</name>
<evidence type="ECO:0000313" key="2">
    <source>
        <dbReference type="EMBL" id="ADY41396.1"/>
    </source>
</evidence>
<dbReference type="EMBL" id="JI165903">
    <property type="protein sequence ID" value="ADY41396.1"/>
    <property type="molecule type" value="mRNA"/>
</dbReference>
<reference evidence="2" key="1">
    <citation type="journal article" date="2011" name="Genome Res.">
        <title>Deep small RNA sequencing from the nematode Ascaris reveals conservation, functional diversification, and novel developmental profiles.</title>
        <authorList>
            <person name="Wang J."/>
            <person name="Czech B."/>
            <person name="Crunk A."/>
            <person name="Wallace A."/>
            <person name="Mitreva M."/>
            <person name="Hannon G.J."/>
            <person name="Davis R.E."/>
        </authorList>
    </citation>
    <scope>NUCLEOTIDE SEQUENCE</scope>
</reference>
<dbReference type="InterPro" id="IPR008081">
    <property type="entry name" value="Cytoplasmic_FMR1-int"/>
</dbReference>
<dbReference type="GO" id="GO:0030833">
    <property type="term" value="P:regulation of actin filament polymerization"/>
    <property type="evidence" value="ECO:0007669"/>
    <property type="project" value="InterPro"/>
</dbReference>
<dbReference type="PANTHER" id="PTHR12195">
    <property type="entry name" value="CYTOPLASMIC FMR1-INTERACTING PROTEIN-RELATED"/>
    <property type="match status" value="1"/>
</dbReference>
<proteinExistence type="evidence at transcript level"/>
<protein>
    <submittedName>
        <fullName evidence="2">Cytoplasmic FMR1-interacting protein</fullName>
    </submittedName>
</protein>
<feature type="compositionally biased region" description="Polar residues" evidence="1">
    <location>
        <begin position="13"/>
        <end position="22"/>
    </location>
</feature>
<feature type="compositionally biased region" description="Basic and acidic residues" evidence="1">
    <location>
        <begin position="1"/>
        <end position="12"/>
    </location>
</feature>
<dbReference type="PIRSF" id="PIRSF008153">
    <property type="entry name" value="FMR1_interacting"/>
    <property type="match status" value="1"/>
</dbReference>
<evidence type="ECO:0000256" key="1">
    <source>
        <dbReference type="SAM" id="MobiDB-lite"/>
    </source>
</evidence>
<dbReference type="PRINTS" id="PR01698">
    <property type="entry name" value="CYTOFMRPINTP"/>
</dbReference>
<accession>F1KU42</accession>
<feature type="region of interest" description="Disordered" evidence="1">
    <location>
        <begin position="1"/>
        <end position="31"/>
    </location>
</feature>
<sequence>MNDCARQFDSRSSEPGNTGQQGHSKDGFVDDPSATQIYMVRTMTESLISEKDVTGRCSIRKELETKQLGRLLDFLQMSYYWPCLLSLSETLGECCELSLLWFREFYLEMTMGRRVQFPIDMSIPWILTDYILTSQDLALMECILHQLDLYNDAAGYSLKKFRKQFLYDEVEAEANLCLALFISKLSDSIFTHYKELASCMLLDKRFISSCQAVGITIRQPPCRRYASLLQQRHVQLLDRSIDLNHLVSKRINIAILRSLNVAISKFEADELASIIGLKSAVDVNRLCHRLLREHLHSVSDFCDLLVEANHNETMSCDRITQHVHWQLTHSFIPNYCYNGSTHRFVKSKHPIRKLPQGEKPPPVSLQGVWKLKSLNPTFIKLHSICRGFIGMPHFRALAGLLGYRNIAFIVRELIKAARSLISGPIKSHVRSILTLIPNVCNEPQSDYDSPALLEYYLEHLGNVGRYVELKRDMSEVLRELGNIIVLCMQLEQALAHEEAMDFAMAAPLTDIIPPTPANGIDEQGLKTDELKYPRIHVASLVEQFGSVQQVITVLEAESLIKNRLSWDLNIFKMLLRELKEVITSDAFWTGERSRDNVMRMEERVEIHRVWSALQFFFCQPTSATKEDTEHAADPLVEAIFGDGLHWAGDTIIFLLGQQCRFEAFDFSNHLLRVQSADGKDASINGINLSKMVQRIRCFQLLNKEIFGILTTVMQVTSDSSKESVEENVYEFAPPIYQSNAREPLSHD</sequence>
<organism evidence="2">
    <name type="scientific">Ascaris suum</name>
    <name type="common">Pig roundworm</name>
    <name type="synonym">Ascaris lumbricoides</name>
    <dbReference type="NCBI Taxonomy" id="6253"/>
    <lineage>
        <taxon>Eukaryota</taxon>
        <taxon>Metazoa</taxon>
        <taxon>Ecdysozoa</taxon>
        <taxon>Nematoda</taxon>
        <taxon>Chromadorea</taxon>
        <taxon>Rhabditida</taxon>
        <taxon>Spirurina</taxon>
        <taxon>Ascaridomorpha</taxon>
        <taxon>Ascaridoidea</taxon>
        <taxon>Ascarididae</taxon>
        <taxon>Ascaris</taxon>
    </lineage>
</organism>